<evidence type="ECO:0000313" key="7">
    <source>
        <dbReference type="Proteomes" id="UP000190150"/>
    </source>
</evidence>
<keyword evidence="7" id="KW-1185">Reference proteome</keyword>
<evidence type="ECO:0000313" key="6">
    <source>
        <dbReference type="EMBL" id="SKC10944.1"/>
    </source>
</evidence>
<protein>
    <submittedName>
        <fullName evidence="6">Beta-phosphoglucomutase</fullName>
    </submittedName>
</protein>
<dbReference type="InterPro" id="IPR036412">
    <property type="entry name" value="HAD-like_sf"/>
</dbReference>
<dbReference type="NCBIfam" id="TIGR01509">
    <property type="entry name" value="HAD-SF-IA-v3"/>
    <property type="match status" value="1"/>
</dbReference>
<feature type="binding site" evidence="3">
    <location>
        <begin position="122"/>
        <end position="126"/>
    </location>
    <ligand>
        <name>substrate</name>
    </ligand>
</feature>
<evidence type="ECO:0000256" key="1">
    <source>
        <dbReference type="ARBA" id="ARBA00006171"/>
    </source>
</evidence>
<feature type="active site" description="Nucleophile" evidence="2">
    <location>
        <position position="17"/>
    </location>
</feature>
<dbReference type="SUPFAM" id="SSF56784">
    <property type="entry name" value="HAD-like"/>
    <property type="match status" value="1"/>
</dbReference>
<feature type="site" description="Important for catalytic activity and assists the phosphoryl transfer reaction to Asp8 by balancing charge and orienting the reacting groups" evidence="5">
    <location>
        <position position="153"/>
    </location>
</feature>
<keyword evidence="4" id="KW-0479">Metal-binding</keyword>
<feature type="binding site" evidence="4">
    <location>
        <position position="17"/>
    </location>
    <ligand>
        <name>Mg(2+)</name>
        <dbReference type="ChEBI" id="CHEBI:18420"/>
    </ligand>
</feature>
<feature type="binding site" evidence="4">
    <location>
        <position position="19"/>
    </location>
    <ligand>
        <name>Mg(2+)</name>
        <dbReference type="ChEBI" id="CHEBI:18420"/>
    </ligand>
</feature>
<feature type="binding site" evidence="3">
    <location>
        <position position="84"/>
    </location>
    <ligand>
        <name>substrate</name>
    </ligand>
</feature>
<dbReference type="EMBL" id="FUZF01000031">
    <property type="protein sequence ID" value="SKC10944.1"/>
    <property type="molecule type" value="Genomic_DNA"/>
</dbReference>
<feature type="binding site" evidence="3">
    <location>
        <position position="60"/>
    </location>
    <ligand>
        <name>substrate</name>
    </ligand>
</feature>
<dbReference type="InterPro" id="IPR010976">
    <property type="entry name" value="B-phosphoglucomutase_hydrolase"/>
</dbReference>
<dbReference type="Pfam" id="PF00702">
    <property type="entry name" value="Hydrolase"/>
    <property type="match status" value="1"/>
</dbReference>
<evidence type="ECO:0000256" key="4">
    <source>
        <dbReference type="PIRSR" id="PIRSR610972-3"/>
    </source>
</evidence>
<comment type="similarity">
    <text evidence="1">Belongs to the HAD-like hydrolase superfamily. CbbY/CbbZ/Gph/YieH family.</text>
</comment>
<dbReference type="InterPro" id="IPR010972">
    <property type="entry name" value="Beta-PGM"/>
</dbReference>
<feature type="binding site" evidence="3">
    <location>
        <position position="153"/>
    </location>
    <ligand>
        <name>substrate</name>
    </ligand>
</feature>
<dbReference type="AlphaFoldDB" id="A0A1T5GRB4"/>
<dbReference type="Gene3D" id="3.40.50.1000">
    <property type="entry name" value="HAD superfamily/HAD-like"/>
    <property type="match status" value="1"/>
</dbReference>
<dbReference type="PANTHER" id="PTHR43481">
    <property type="entry name" value="FRUCTOSE-1-PHOSPHATE PHOSPHATASE"/>
    <property type="match status" value="1"/>
</dbReference>
<feature type="binding site" evidence="3">
    <location>
        <begin position="52"/>
        <end position="57"/>
    </location>
    <ligand>
        <name>substrate</name>
    </ligand>
</feature>
<dbReference type="CDD" id="cd02598">
    <property type="entry name" value="HAD_BPGM"/>
    <property type="match status" value="1"/>
</dbReference>
<feature type="binding site" evidence="4">
    <location>
        <position position="178"/>
    </location>
    <ligand>
        <name>Mg(2+)</name>
        <dbReference type="ChEBI" id="CHEBI:18420"/>
    </ligand>
</feature>
<reference evidence="7" key="1">
    <citation type="submission" date="2017-02" db="EMBL/GenBank/DDBJ databases">
        <authorList>
            <person name="Varghese N."/>
            <person name="Submissions S."/>
        </authorList>
    </citation>
    <scope>NUCLEOTIDE SEQUENCE [LARGE SCALE GENOMIC DNA]</scope>
    <source>
        <strain evidence="7">DSM 24091</strain>
    </source>
</reference>
<dbReference type="OrthoDB" id="9797743at2"/>
<feature type="site" description="Important for catalytic activity and assists the phosphoryl transfer reaction to Asp8 by balancing charge and orienting the reacting groups" evidence="5">
    <location>
        <position position="122"/>
    </location>
</feature>
<proteinExistence type="inferred from homology"/>
<dbReference type="SFLD" id="SFLDG01129">
    <property type="entry name" value="C1.5:_HAD__Beta-PGM__Phosphata"/>
    <property type="match status" value="1"/>
</dbReference>
<dbReference type="SFLD" id="SFLDS00003">
    <property type="entry name" value="Haloacid_Dehalogenase"/>
    <property type="match status" value="1"/>
</dbReference>
<evidence type="ECO:0000256" key="2">
    <source>
        <dbReference type="PIRSR" id="PIRSR610972-1"/>
    </source>
</evidence>
<gene>
    <name evidence="6" type="ORF">SAMN05660841_04297</name>
</gene>
<organism evidence="6 7">
    <name type="scientific">Sphingobacterium nematocida</name>
    <dbReference type="NCBI Taxonomy" id="1513896"/>
    <lineage>
        <taxon>Bacteria</taxon>
        <taxon>Pseudomonadati</taxon>
        <taxon>Bacteroidota</taxon>
        <taxon>Sphingobacteriia</taxon>
        <taxon>Sphingobacteriales</taxon>
        <taxon>Sphingobacteriaceae</taxon>
        <taxon>Sphingobacterium</taxon>
    </lineage>
</organism>
<dbReference type="Gene3D" id="1.10.150.240">
    <property type="entry name" value="Putative phosphatase, domain 2"/>
    <property type="match status" value="1"/>
</dbReference>
<evidence type="ECO:0000256" key="3">
    <source>
        <dbReference type="PIRSR" id="PIRSR610972-2"/>
    </source>
</evidence>
<feature type="binding site" evidence="3">
    <location>
        <begin position="17"/>
        <end position="19"/>
    </location>
    <ligand>
        <name>substrate</name>
    </ligand>
</feature>
<dbReference type="InterPro" id="IPR023198">
    <property type="entry name" value="PGP-like_dom2"/>
</dbReference>
<dbReference type="NCBIfam" id="TIGR02009">
    <property type="entry name" value="PGMB-YQAB-SF"/>
    <property type="match status" value="1"/>
</dbReference>
<name>A0A1T5GRB4_9SPHI</name>
<dbReference type="NCBIfam" id="TIGR01990">
    <property type="entry name" value="bPGM"/>
    <property type="match status" value="1"/>
</dbReference>
<dbReference type="GO" id="GO:0005975">
    <property type="term" value="P:carbohydrate metabolic process"/>
    <property type="evidence" value="ECO:0007669"/>
    <property type="project" value="InterPro"/>
</dbReference>
<dbReference type="STRING" id="1513896.SAMN05660841_04297"/>
<dbReference type="SFLD" id="SFLDG01135">
    <property type="entry name" value="C1.5.6:_HAD__Beta-PGM__Phospha"/>
    <property type="match status" value="1"/>
</dbReference>
<sequence>MDTVKKLLEATHAVIFDLDGVLVDTAVFHFKAWKRLSDELGIPFDEAKNEELKGISRIDSLKKILDWGGLRKREEEIDSLASTKNDWYLSFIQELNEGDVLVGTLPLLEWLKTNDKKIALGSASKNARIILERTGILPYFDAIIDGNAVHYSKPDPEVFLLGAKAMHIAVDDCVVFEDAQSGIDAARAAGMKVVAVGSPDILKGYDAIINGLNEVI</sequence>
<dbReference type="InterPro" id="IPR006439">
    <property type="entry name" value="HAD-SF_hydro_IA"/>
</dbReference>
<dbReference type="GO" id="GO:0008801">
    <property type="term" value="F:beta-phosphoglucomutase activity"/>
    <property type="evidence" value="ECO:0007669"/>
    <property type="project" value="InterPro"/>
</dbReference>
<evidence type="ECO:0000256" key="5">
    <source>
        <dbReference type="PIRSR" id="PIRSR610972-4"/>
    </source>
</evidence>
<dbReference type="GO" id="GO:0050308">
    <property type="term" value="F:sugar-phosphatase activity"/>
    <property type="evidence" value="ECO:0007669"/>
    <property type="project" value="TreeGrafter"/>
</dbReference>
<keyword evidence="4" id="KW-0460">Magnesium</keyword>
<dbReference type="Proteomes" id="UP000190150">
    <property type="component" value="Unassembled WGS sequence"/>
</dbReference>
<dbReference type="InterPro" id="IPR023214">
    <property type="entry name" value="HAD_sf"/>
</dbReference>
<dbReference type="GO" id="GO:0000287">
    <property type="term" value="F:magnesium ion binding"/>
    <property type="evidence" value="ECO:0007669"/>
    <property type="project" value="InterPro"/>
</dbReference>
<dbReference type="RefSeq" id="WP_079645919.1">
    <property type="nucleotide sequence ID" value="NZ_FUZF01000031.1"/>
</dbReference>
<feature type="binding site" evidence="4">
    <location>
        <position position="177"/>
    </location>
    <ligand>
        <name>Mg(2+)</name>
        <dbReference type="ChEBI" id="CHEBI:18420"/>
    </ligand>
</feature>
<dbReference type="InterPro" id="IPR051806">
    <property type="entry name" value="HAD-like_SPP"/>
</dbReference>
<feature type="active site" description="Proton donor/acceptor" evidence="2">
    <location>
        <position position="19"/>
    </location>
</feature>
<feature type="binding site" evidence="3">
    <location>
        <position position="33"/>
    </location>
    <ligand>
        <name>substrate</name>
    </ligand>
</feature>
<dbReference type="PANTHER" id="PTHR43481:SF4">
    <property type="entry name" value="GLYCEROL-1-PHOSPHATE PHOSPHOHYDROLASE 1-RELATED"/>
    <property type="match status" value="1"/>
</dbReference>
<comment type="cofactor">
    <cofactor evidence="4">
        <name>Mg(2+)</name>
        <dbReference type="ChEBI" id="CHEBI:18420"/>
    </cofactor>
    <text evidence="4">Binds 2 magnesium ions per subunit.</text>
</comment>
<accession>A0A1T5GRB4</accession>
<dbReference type="PRINTS" id="PR00413">
    <property type="entry name" value="HADHALOGNASE"/>
</dbReference>